<dbReference type="SUPFAM" id="SSF55909">
    <property type="entry name" value="Pentein"/>
    <property type="match status" value="1"/>
</dbReference>
<dbReference type="Proteomes" id="UP000247409">
    <property type="component" value="Unassembled WGS sequence"/>
</dbReference>
<keyword evidence="1" id="KW-0378">Hydrolase</keyword>
<dbReference type="InterPro" id="IPR007466">
    <property type="entry name" value="Peptidyl-Arg-deiminase_porph"/>
</dbReference>
<comment type="caution">
    <text evidence="2">The sequence shown here is derived from an EMBL/GenBank/DDBJ whole genome shotgun (WGS) entry which is preliminary data.</text>
</comment>
<evidence type="ECO:0000313" key="2">
    <source>
        <dbReference type="EMBL" id="PXF47423.1"/>
    </source>
</evidence>
<dbReference type="Pfam" id="PF04371">
    <property type="entry name" value="PAD_porph"/>
    <property type="match status" value="1"/>
</dbReference>
<dbReference type="GO" id="GO:0004668">
    <property type="term" value="F:protein-arginine deiminase activity"/>
    <property type="evidence" value="ECO:0007669"/>
    <property type="project" value="InterPro"/>
</dbReference>
<keyword evidence="3" id="KW-1185">Reference proteome</keyword>
<dbReference type="GO" id="GO:0047632">
    <property type="term" value="F:agmatine deiminase activity"/>
    <property type="evidence" value="ECO:0007669"/>
    <property type="project" value="TreeGrafter"/>
</dbReference>
<dbReference type="PANTHER" id="PTHR31377">
    <property type="entry name" value="AGMATINE DEIMINASE-RELATED"/>
    <property type="match status" value="1"/>
</dbReference>
<reference evidence="2 3" key="1">
    <citation type="journal article" date="2018" name="Mol. Biol. Evol.">
        <title>Analysis of the draft genome of the red seaweed Gracilariopsis chorda provides insights into genome size evolution in Rhodophyta.</title>
        <authorList>
            <person name="Lee J."/>
            <person name="Yang E.C."/>
            <person name="Graf L."/>
            <person name="Yang J.H."/>
            <person name="Qiu H."/>
            <person name="Zel Zion U."/>
            <person name="Chan C.X."/>
            <person name="Stephens T.G."/>
            <person name="Weber A.P.M."/>
            <person name="Boo G.H."/>
            <person name="Boo S.M."/>
            <person name="Kim K.M."/>
            <person name="Shin Y."/>
            <person name="Jung M."/>
            <person name="Lee S.J."/>
            <person name="Yim H.S."/>
            <person name="Lee J.H."/>
            <person name="Bhattacharya D."/>
            <person name="Yoon H.S."/>
        </authorList>
    </citation>
    <scope>NUCLEOTIDE SEQUENCE [LARGE SCALE GENOMIC DNA]</scope>
    <source>
        <strain evidence="2 3">SKKU-2015</strain>
        <tissue evidence="2">Whole body</tissue>
    </source>
</reference>
<accession>A0A2V3IZE8</accession>
<dbReference type="STRING" id="448386.A0A2V3IZE8"/>
<protein>
    <submittedName>
        <fullName evidence="2">Agmatine deiminase</fullName>
    </submittedName>
</protein>
<evidence type="ECO:0000313" key="3">
    <source>
        <dbReference type="Proteomes" id="UP000247409"/>
    </source>
</evidence>
<dbReference type="OrthoDB" id="544103at2759"/>
<gene>
    <name evidence="2" type="ORF">BWQ96_02754</name>
</gene>
<dbReference type="GO" id="GO:0009446">
    <property type="term" value="P:putrescine biosynthetic process"/>
    <property type="evidence" value="ECO:0007669"/>
    <property type="project" value="InterPro"/>
</dbReference>
<name>A0A2V3IZE8_9FLOR</name>
<dbReference type="EMBL" id="NBIV01000024">
    <property type="protein sequence ID" value="PXF47423.1"/>
    <property type="molecule type" value="Genomic_DNA"/>
</dbReference>
<dbReference type="AlphaFoldDB" id="A0A2V3IZE8"/>
<organism evidence="2 3">
    <name type="scientific">Gracilariopsis chorda</name>
    <dbReference type="NCBI Taxonomy" id="448386"/>
    <lineage>
        <taxon>Eukaryota</taxon>
        <taxon>Rhodophyta</taxon>
        <taxon>Florideophyceae</taxon>
        <taxon>Rhodymeniophycidae</taxon>
        <taxon>Gracilariales</taxon>
        <taxon>Gracilariaceae</taxon>
        <taxon>Gracilariopsis</taxon>
    </lineage>
</organism>
<evidence type="ECO:0000256" key="1">
    <source>
        <dbReference type="ARBA" id="ARBA00022801"/>
    </source>
</evidence>
<sequence>MSEQVGAVCRKLLPDWAPMSRLLVGWPLRADTWRHGGGPAQESVMRFIKNVLMHTTGLNVTILVGDEDEVEDMKALRDDNKWAQVYLHSKRLSVEYVSMDDCWLRDTTPLFVRKVHGEDIGLEGVCFRFNAWGGDNGGCYTSYERDAKVAGIVCDRYNVESQQAEMVLEGGSVCSDGEGTLLVTEECVLNANRNAKMSKCEIENTLRDTLGVTKFIWLPFGAAFDYDTDGHVDNMAIFIRKGHVLLLWAEKEECEEQWRRSEAAYEVLQSSTDACGNALVVHKVRAPRAQRRSESEAAGVQAVSGSVARGRLEGERLCASYVNVVIAGESVFAPAFGDAQADARAERELCEAFAETGRKIVMVPAREIILGGGGLHCLTAGIGAKS</sequence>
<dbReference type="PANTHER" id="PTHR31377:SF0">
    <property type="entry name" value="AGMATINE DEIMINASE-RELATED"/>
    <property type="match status" value="1"/>
</dbReference>
<proteinExistence type="predicted"/>
<dbReference type="Gene3D" id="3.75.10.10">
    <property type="entry name" value="L-arginine/glycine Amidinotransferase, Chain A"/>
    <property type="match status" value="1"/>
</dbReference>